<dbReference type="RefSeq" id="WP_394462187.1">
    <property type="nucleotide sequence ID" value="NZ_JBIGHZ010000005.1"/>
</dbReference>
<dbReference type="Proteomes" id="UP001606099">
    <property type="component" value="Unassembled WGS sequence"/>
</dbReference>
<proteinExistence type="predicted"/>
<evidence type="ECO:0000259" key="2">
    <source>
        <dbReference type="Pfam" id="PF09832"/>
    </source>
</evidence>
<keyword evidence="1" id="KW-0732">Signal</keyword>
<keyword evidence="4" id="KW-1185">Reference proteome</keyword>
<sequence length="200" mass="21096">MKLHHPLILAALLGVVPLAQAQSTAASSTQAPASATSPAKKALIAKLVQLQLGGGEAVAAGLLQAPVGQLMQRAGNALQQLPQDKREAAAKAIEADVRKFLDTNTAFLKERAVKVAPSALSPVLDERFSEDELRQAIAWLESPVNRKLSQTMPDLQRTLSEKLMADAGKTMDERFNALQNAVGKHLGVAPAAGKGDSPKK</sequence>
<accession>A0ABW7FY06</accession>
<comment type="caution">
    <text evidence="3">The sequence shown here is derived from an EMBL/GenBank/DDBJ whole genome shotgun (WGS) entry which is preliminary data.</text>
</comment>
<name>A0ABW7FY06_9BURK</name>
<feature type="domain" description="DUF2059" evidence="2">
    <location>
        <begin position="120"/>
        <end position="169"/>
    </location>
</feature>
<reference evidence="3 4" key="1">
    <citation type="submission" date="2024-08" db="EMBL/GenBank/DDBJ databases">
        <authorList>
            <person name="Lu H."/>
        </authorList>
    </citation>
    <scope>NUCLEOTIDE SEQUENCE [LARGE SCALE GENOMIC DNA]</scope>
    <source>
        <strain evidence="3 4">BYS180W</strain>
    </source>
</reference>
<feature type="chain" id="PRO_5046362849" evidence="1">
    <location>
        <begin position="22"/>
        <end position="200"/>
    </location>
</feature>
<evidence type="ECO:0000313" key="3">
    <source>
        <dbReference type="EMBL" id="MFG6449210.1"/>
    </source>
</evidence>
<dbReference type="InterPro" id="IPR018637">
    <property type="entry name" value="DUF2059"/>
</dbReference>
<evidence type="ECO:0000313" key="4">
    <source>
        <dbReference type="Proteomes" id="UP001606099"/>
    </source>
</evidence>
<feature type="signal peptide" evidence="1">
    <location>
        <begin position="1"/>
        <end position="21"/>
    </location>
</feature>
<protein>
    <submittedName>
        <fullName evidence="3">DUF2059 domain-containing protein</fullName>
    </submittedName>
</protein>
<gene>
    <name evidence="3" type="ORF">ACG0Z6_13310</name>
</gene>
<dbReference type="Pfam" id="PF09832">
    <property type="entry name" value="DUF2059"/>
    <property type="match status" value="1"/>
</dbReference>
<organism evidence="3 4">
    <name type="scientific">Roseateles rivi</name>
    <dbReference type="NCBI Taxonomy" id="3299028"/>
    <lineage>
        <taxon>Bacteria</taxon>
        <taxon>Pseudomonadati</taxon>
        <taxon>Pseudomonadota</taxon>
        <taxon>Betaproteobacteria</taxon>
        <taxon>Burkholderiales</taxon>
        <taxon>Sphaerotilaceae</taxon>
        <taxon>Roseateles</taxon>
    </lineage>
</organism>
<evidence type="ECO:0000256" key="1">
    <source>
        <dbReference type="SAM" id="SignalP"/>
    </source>
</evidence>
<dbReference type="EMBL" id="JBIGHZ010000005">
    <property type="protein sequence ID" value="MFG6449210.1"/>
    <property type="molecule type" value="Genomic_DNA"/>
</dbReference>